<comment type="subcellular location">
    <subcellularLocation>
        <location evidence="1">Nucleus</location>
    </subcellularLocation>
</comment>
<name>A0A1D6FAF0_MAIZE</name>
<dbReference type="InterPro" id="IPR036879">
    <property type="entry name" value="TF_MADSbox_sf"/>
</dbReference>
<evidence type="ECO:0000313" key="6">
    <source>
        <dbReference type="EMBL" id="ONM28047.1"/>
    </source>
</evidence>
<keyword evidence="2" id="KW-0805">Transcription regulation</keyword>
<dbReference type="Pfam" id="PF00319">
    <property type="entry name" value="SRF-TF"/>
    <property type="match status" value="1"/>
</dbReference>
<dbReference type="SMART" id="SM00432">
    <property type="entry name" value="MADS"/>
    <property type="match status" value="1"/>
</dbReference>
<dbReference type="PRINTS" id="PR00404">
    <property type="entry name" value="MADSDOMAIN"/>
</dbReference>
<dbReference type="Gene3D" id="3.40.1810.10">
    <property type="entry name" value="Transcription factor, MADS-box"/>
    <property type="match status" value="1"/>
</dbReference>
<dbReference type="GO" id="GO:0045944">
    <property type="term" value="P:positive regulation of transcription by RNA polymerase II"/>
    <property type="evidence" value="ECO:0007669"/>
    <property type="project" value="InterPro"/>
</dbReference>
<dbReference type="GO" id="GO:0000977">
    <property type="term" value="F:RNA polymerase II transcription regulatory region sequence-specific DNA binding"/>
    <property type="evidence" value="ECO:0007669"/>
    <property type="project" value="InterPro"/>
</dbReference>
<evidence type="ECO:0000256" key="3">
    <source>
        <dbReference type="ARBA" id="ARBA00023125"/>
    </source>
</evidence>
<dbReference type="GO" id="GO:0005634">
    <property type="term" value="C:nucleus"/>
    <property type="evidence" value="ECO:0007669"/>
    <property type="project" value="UniProtKB-SubCell"/>
</dbReference>
<sequence length="150" mass="17544">MGRGKVQLKRIENKINRQVTFSKRRNGLLKKAHEISVLCDAEVAVIVFSPKGKLYEYATDSRMDKILERYERYSYAEKALISAESESEVRSHVVKFEMHLTFVSCGKTPPMLHCYLRLYTSTITRIYMSISYIWNFSCVFYHKLDPNSLT</sequence>
<dbReference type="GO" id="GO:0046983">
    <property type="term" value="F:protein dimerization activity"/>
    <property type="evidence" value="ECO:0007669"/>
    <property type="project" value="InterPro"/>
</dbReference>
<dbReference type="PROSITE" id="PS00350">
    <property type="entry name" value="MADS_BOX_1"/>
    <property type="match status" value="1"/>
</dbReference>
<dbReference type="SUPFAM" id="SSF55455">
    <property type="entry name" value="SRF-like"/>
    <property type="match status" value="1"/>
</dbReference>
<evidence type="ECO:0000256" key="2">
    <source>
        <dbReference type="ARBA" id="ARBA00023015"/>
    </source>
</evidence>
<evidence type="ECO:0000256" key="4">
    <source>
        <dbReference type="ARBA" id="ARBA00023163"/>
    </source>
</evidence>
<proteinExistence type="predicted"/>
<dbReference type="InterPro" id="IPR033896">
    <property type="entry name" value="MEF2-like_N"/>
</dbReference>
<evidence type="ECO:0000256" key="1">
    <source>
        <dbReference type="ARBA" id="ARBA00004123"/>
    </source>
</evidence>
<keyword evidence="3" id="KW-0238">DNA-binding</keyword>
<evidence type="ECO:0000256" key="5">
    <source>
        <dbReference type="ARBA" id="ARBA00023242"/>
    </source>
</evidence>
<accession>A0A1D6FAF0</accession>
<organism evidence="6">
    <name type="scientific">Zea mays</name>
    <name type="common">Maize</name>
    <dbReference type="NCBI Taxonomy" id="4577"/>
    <lineage>
        <taxon>Eukaryota</taxon>
        <taxon>Viridiplantae</taxon>
        <taxon>Streptophyta</taxon>
        <taxon>Embryophyta</taxon>
        <taxon>Tracheophyta</taxon>
        <taxon>Spermatophyta</taxon>
        <taxon>Magnoliopsida</taxon>
        <taxon>Liliopsida</taxon>
        <taxon>Poales</taxon>
        <taxon>Poaceae</taxon>
        <taxon>PACMAD clade</taxon>
        <taxon>Panicoideae</taxon>
        <taxon>Andropogonodae</taxon>
        <taxon>Andropogoneae</taxon>
        <taxon>Tripsacinae</taxon>
        <taxon>Zea</taxon>
    </lineage>
</organism>
<keyword evidence="5" id="KW-0539">Nucleus</keyword>
<dbReference type="PROSITE" id="PS50066">
    <property type="entry name" value="MADS_BOX_2"/>
    <property type="match status" value="1"/>
</dbReference>
<dbReference type="InterPro" id="IPR050142">
    <property type="entry name" value="MADS-box/MEF2_TF"/>
</dbReference>
<gene>
    <name evidence="6" type="ORF">ZEAMMB73_Zm00001d007949</name>
</gene>
<dbReference type="AlphaFoldDB" id="A0A1D6FAF0"/>
<dbReference type="CDD" id="cd00265">
    <property type="entry name" value="MADS_MEF2_like"/>
    <property type="match status" value="1"/>
</dbReference>
<dbReference type="FunFam" id="3.40.1810.10:FF:000003">
    <property type="entry name" value="MADS-box transcription factor MADS-MC"/>
    <property type="match status" value="1"/>
</dbReference>
<dbReference type="InterPro" id="IPR002100">
    <property type="entry name" value="TF_MADSbox"/>
</dbReference>
<protein>
    <submittedName>
        <fullName evidence="6">Agamous-like MADS-box protein AGL8</fullName>
    </submittedName>
</protein>
<reference evidence="6" key="1">
    <citation type="submission" date="2015-12" db="EMBL/GenBank/DDBJ databases">
        <title>Update maize B73 reference genome by single molecule sequencing technologies.</title>
        <authorList>
            <consortium name="Maize Genome Sequencing Project"/>
            <person name="Ware D."/>
        </authorList>
    </citation>
    <scope>NUCLEOTIDE SEQUENCE [LARGE SCALE GENOMIC DNA]</scope>
    <source>
        <tissue evidence="6">Seedling</tissue>
    </source>
</reference>
<dbReference type="PANTHER" id="PTHR48019">
    <property type="entry name" value="SERUM RESPONSE FACTOR HOMOLOG"/>
    <property type="match status" value="1"/>
</dbReference>
<keyword evidence="4" id="KW-0804">Transcription</keyword>
<dbReference type="EMBL" id="CM007648">
    <property type="protein sequence ID" value="ONM28047.1"/>
    <property type="molecule type" value="Genomic_DNA"/>
</dbReference>